<feature type="transmembrane region" description="Helical" evidence="8">
    <location>
        <begin position="404"/>
        <end position="427"/>
    </location>
</feature>
<feature type="transmembrane region" description="Helical" evidence="8">
    <location>
        <begin position="315"/>
        <end position="334"/>
    </location>
</feature>
<accession>A0ABY8FBZ4</accession>
<evidence type="ECO:0000256" key="1">
    <source>
        <dbReference type="ARBA" id="ARBA00004651"/>
    </source>
</evidence>
<dbReference type="InterPro" id="IPR005829">
    <property type="entry name" value="Sugar_transporter_CS"/>
</dbReference>
<dbReference type="InterPro" id="IPR020846">
    <property type="entry name" value="MFS_dom"/>
</dbReference>
<feature type="transmembrane region" description="Helical" evidence="8">
    <location>
        <begin position="433"/>
        <end position="452"/>
    </location>
</feature>
<dbReference type="EMBL" id="CP035631">
    <property type="protein sequence ID" value="WFF40307.1"/>
    <property type="molecule type" value="Genomic_DNA"/>
</dbReference>
<evidence type="ECO:0000256" key="4">
    <source>
        <dbReference type="ARBA" id="ARBA00022475"/>
    </source>
</evidence>
<keyword evidence="11" id="KW-1185">Reference proteome</keyword>
<evidence type="ECO:0000313" key="10">
    <source>
        <dbReference type="EMBL" id="WFF40307.1"/>
    </source>
</evidence>
<comment type="subcellular location">
    <subcellularLocation>
        <location evidence="1">Cell membrane</location>
        <topology evidence="1">Multi-pass membrane protein</topology>
    </subcellularLocation>
</comment>
<feature type="transmembrane region" description="Helical" evidence="8">
    <location>
        <begin position="282"/>
        <end position="303"/>
    </location>
</feature>
<feature type="transmembrane region" description="Helical" evidence="8">
    <location>
        <begin position="346"/>
        <end position="363"/>
    </location>
</feature>
<feature type="transmembrane region" description="Helical" evidence="8">
    <location>
        <begin position="143"/>
        <end position="162"/>
    </location>
</feature>
<dbReference type="PANTHER" id="PTHR43271:SF1">
    <property type="entry name" value="INNER MEMBRANE TRANSPORT PROTEIN YNFM"/>
    <property type="match status" value="1"/>
</dbReference>
<dbReference type="InterPro" id="IPR011701">
    <property type="entry name" value="MFS"/>
</dbReference>
<feature type="domain" description="Major facilitator superfamily (MFS) profile" evidence="9">
    <location>
        <begin position="77"/>
        <end position="456"/>
    </location>
</feature>
<proteinExistence type="inferred from homology"/>
<reference evidence="10 11" key="1">
    <citation type="submission" date="2019-01" db="EMBL/GenBank/DDBJ databases">
        <title>Genome sequence of Salinicola endophyticus REST5.</title>
        <authorList>
            <person name="Nascimento F.X."/>
        </authorList>
    </citation>
    <scope>NUCLEOTIDE SEQUENCE [LARGE SCALE GENOMIC DNA]</scope>
    <source>
        <strain evidence="10 11">REST5</strain>
    </source>
</reference>
<sequence length="462" mass="49977">MLRPAPARGRNRAAAFIRSLDLPRHRTTAPLRDATTDLTSDATRDANRTLNDSAEHLEAESAERAFIERGRRGYRPTMLALFLGAFSTFVLLYCVQPIMPILSEAFGIDAATSSLSLSVATGMLAIGLLITGPISDAVGRKSIMSVALLAASTFTLLAAVMPSWSGVLVMRALAGLSLSGLCAVAMTYLNEEIHPRYVGLSMGLYISGNSIGGMSGRLISGVMVDWVPWRWTLAIIGLVALLAALLFMRWLPPSRHFTPRPFNARSVLSGFTVHFKDRGLPLLFLEAFLLMGGFVTLYNYIAYRLLAEPYQVSQALVGLLSIAYLSGTYSSAWAGSLADRLGRQRIFWLFIVMMLVGLAITLFEPISLILVGILIFTFGFFAAHSLASGWVGQRARQAKGQASSLYLFSYYLGSSVAGTLGGAFWYWGGWHGVALFIGGLLLVALMIGVFALRHLEAPSATG</sequence>
<feature type="transmembrane region" description="Helical" evidence="8">
    <location>
        <begin position="111"/>
        <end position="131"/>
    </location>
</feature>
<keyword evidence="7 8" id="KW-0472">Membrane</keyword>
<evidence type="ECO:0000256" key="8">
    <source>
        <dbReference type="SAM" id="Phobius"/>
    </source>
</evidence>
<evidence type="ECO:0000256" key="5">
    <source>
        <dbReference type="ARBA" id="ARBA00022692"/>
    </source>
</evidence>
<dbReference type="Pfam" id="PF07690">
    <property type="entry name" value="MFS_1"/>
    <property type="match status" value="1"/>
</dbReference>
<feature type="transmembrane region" description="Helical" evidence="8">
    <location>
        <begin position="197"/>
        <end position="219"/>
    </location>
</feature>
<dbReference type="InterPro" id="IPR036259">
    <property type="entry name" value="MFS_trans_sf"/>
</dbReference>
<evidence type="ECO:0000256" key="6">
    <source>
        <dbReference type="ARBA" id="ARBA00022989"/>
    </source>
</evidence>
<keyword evidence="3" id="KW-0813">Transport</keyword>
<gene>
    <name evidence="10" type="ORF">EVC62_01675</name>
</gene>
<evidence type="ECO:0000313" key="11">
    <source>
        <dbReference type="Proteomes" id="UP001321526"/>
    </source>
</evidence>
<dbReference type="PROSITE" id="PS50850">
    <property type="entry name" value="MFS"/>
    <property type="match status" value="1"/>
</dbReference>
<organism evidence="10 11">
    <name type="scientific">Salinicola endophyticus</name>
    <dbReference type="NCBI Taxonomy" id="1949083"/>
    <lineage>
        <taxon>Bacteria</taxon>
        <taxon>Pseudomonadati</taxon>
        <taxon>Pseudomonadota</taxon>
        <taxon>Gammaproteobacteria</taxon>
        <taxon>Oceanospirillales</taxon>
        <taxon>Halomonadaceae</taxon>
        <taxon>Salinicola</taxon>
    </lineage>
</organism>
<dbReference type="CDD" id="cd17324">
    <property type="entry name" value="MFS_NepI_like"/>
    <property type="match status" value="1"/>
</dbReference>
<evidence type="ECO:0000256" key="2">
    <source>
        <dbReference type="ARBA" id="ARBA00008335"/>
    </source>
</evidence>
<comment type="similarity">
    <text evidence="2">Belongs to the major facilitator superfamily.</text>
</comment>
<feature type="transmembrane region" description="Helical" evidence="8">
    <location>
        <begin position="231"/>
        <end position="251"/>
    </location>
</feature>
<evidence type="ECO:0000259" key="9">
    <source>
        <dbReference type="PROSITE" id="PS50850"/>
    </source>
</evidence>
<dbReference type="Gene3D" id="1.20.1250.20">
    <property type="entry name" value="MFS general substrate transporter like domains"/>
    <property type="match status" value="1"/>
</dbReference>
<evidence type="ECO:0000256" key="3">
    <source>
        <dbReference type="ARBA" id="ARBA00022448"/>
    </source>
</evidence>
<dbReference type="SUPFAM" id="SSF103473">
    <property type="entry name" value="MFS general substrate transporter"/>
    <property type="match status" value="1"/>
</dbReference>
<dbReference type="PROSITE" id="PS00216">
    <property type="entry name" value="SUGAR_TRANSPORT_1"/>
    <property type="match status" value="1"/>
</dbReference>
<keyword evidence="6 8" id="KW-1133">Transmembrane helix</keyword>
<feature type="transmembrane region" description="Helical" evidence="8">
    <location>
        <begin position="168"/>
        <end position="190"/>
    </location>
</feature>
<feature type="transmembrane region" description="Helical" evidence="8">
    <location>
        <begin position="79"/>
        <end position="99"/>
    </location>
</feature>
<feature type="transmembrane region" description="Helical" evidence="8">
    <location>
        <begin position="369"/>
        <end position="392"/>
    </location>
</feature>
<evidence type="ECO:0000256" key="7">
    <source>
        <dbReference type="ARBA" id="ARBA00023136"/>
    </source>
</evidence>
<keyword evidence="4" id="KW-1003">Cell membrane</keyword>
<keyword evidence="5 8" id="KW-0812">Transmembrane</keyword>
<protein>
    <submittedName>
        <fullName evidence="10">MFS transporter</fullName>
    </submittedName>
</protein>
<dbReference type="Proteomes" id="UP001321526">
    <property type="component" value="Chromosome"/>
</dbReference>
<dbReference type="PANTHER" id="PTHR43271">
    <property type="entry name" value="BLL2771 PROTEIN"/>
    <property type="match status" value="1"/>
</dbReference>
<name>A0ABY8FBZ4_9GAMM</name>